<dbReference type="Gene3D" id="1.25.40.10">
    <property type="entry name" value="Tetratricopeptide repeat domain"/>
    <property type="match status" value="1"/>
</dbReference>
<keyword evidence="3" id="KW-1185">Reference proteome</keyword>
<feature type="chain" id="PRO_5047064440" description="Tetratricopeptide repeat protein" evidence="1">
    <location>
        <begin position="24"/>
        <end position="423"/>
    </location>
</feature>
<sequence>MHKYTKTALTVAMVVALGGAILAAPVSAKKHEQPAGDAGFVLSKEVRASALAARTALAANNLASAETAVAALEAQARNDDEHYVALTLRVALLATVPPTVQSMKALIDPLDALIANSRTQPGDRARYNYMRGDIAYAAKQYAKAVQFYQHARDGGMQDDELNYQIVRADMEGGNVVAGAEALDALIKAQVAAGKKPPENWYRYALKRLDDNQKNAEVSTWTVKWLEAYPSPQNWRDAIYNLGFRVDTMKRLTNQDRIDLYRLMVATHSLAGQSDYLDYVNAALALKLSTEARSVLDQARAAAVLPATDKSVIALAAKAKAGIAADKSFAVREKAATAAATGDPAGLVGDAYLGARSYPKAIAMYGLALSKNAANPDALHLHRGIAYAMSGDKEKARADFAAVTTAPQTEIAALWTAWLDAPAA</sequence>
<keyword evidence="1" id="KW-0732">Signal</keyword>
<dbReference type="SUPFAM" id="SSF48452">
    <property type="entry name" value="TPR-like"/>
    <property type="match status" value="1"/>
</dbReference>
<evidence type="ECO:0008006" key="4">
    <source>
        <dbReference type="Google" id="ProtNLM"/>
    </source>
</evidence>
<protein>
    <recommendedName>
        <fullName evidence="4">Tetratricopeptide repeat protein</fullName>
    </recommendedName>
</protein>
<evidence type="ECO:0000256" key="1">
    <source>
        <dbReference type="SAM" id="SignalP"/>
    </source>
</evidence>
<proteinExistence type="predicted"/>
<dbReference type="EMBL" id="JBDIME010000027">
    <property type="protein sequence ID" value="MEN2792379.1"/>
    <property type="molecule type" value="Genomic_DNA"/>
</dbReference>
<feature type="signal peptide" evidence="1">
    <location>
        <begin position="1"/>
        <end position="23"/>
    </location>
</feature>
<name>A0ABU9Y993_9SPHN</name>
<reference evidence="2 3" key="1">
    <citation type="submission" date="2024-05" db="EMBL/GenBank/DDBJ databases">
        <authorList>
            <person name="Liu Q."/>
            <person name="Xin Y.-H."/>
        </authorList>
    </citation>
    <scope>NUCLEOTIDE SEQUENCE [LARGE SCALE GENOMIC DNA]</scope>
    <source>
        <strain evidence="2 3">CGMCC 1.10181</strain>
    </source>
</reference>
<comment type="caution">
    <text evidence="2">The sequence shown here is derived from an EMBL/GenBank/DDBJ whole genome shotgun (WGS) entry which is preliminary data.</text>
</comment>
<dbReference type="RefSeq" id="WP_343890922.1">
    <property type="nucleotide sequence ID" value="NZ_BAAAEH010000036.1"/>
</dbReference>
<evidence type="ECO:0000313" key="3">
    <source>
        <dbReference type="Proteomes" id="UP001419910"/>
    </source>
</evidence>
<organism evidence="2 3">
    <name type="scientific">Sphingomonas oligophenolica</name>
    <dbReference type="NCBI Taxonomy" id="301154"/>
    <lineage>
        <taxon>Bacteria</taxon>
        <taxon>Pseudomonadati</taxon>
        <taxon>Pseudomonadota</taxon>
        <taxon>Alphaproteobacteria</taxon>
        <taxon>Sphingomonadales</taxon>
        <taxon>Sphingomonadaceae</taxon>
        <taxon>Sphingomonas</taxon>
    </lineage>
</organism>
<gene>
    <name evidence="2" type="ORF">ABC974_22300</name>
</gene>
<accession>A0ABU9Y993</accession>
<dbReference type="InterPro" id="IPR011990">
    <property type="entry name" value="TPR-like_helical_dom_sf"/>
</dbReference>
<evidence type="ECO:0000313" key="2">
    <source>
        <dbReference type="EMBL" id="MEN2792379.1"/>
    </source>
</evidence>
<dbReference type="Proteomes" id="UP001419910">
    <property type="component" value="Unassembled WGS sequence"/>
</dbReference>